<dbReference type="EMBL" id="JABSTR010000001">
    <property type="protein sequence ID" value="KAH9362381.1"/>
    <property type="molecule type" value="Genomic_DNA"/>
</dbReference>
<feature type="compositionally biased region" description="Basic and acidic residues" evidence="1">
    <location>
        <begin position="47"/>
        <end position="59"/>
    </location>
</feature>
<reference evidence="2 3" key="1">
    <citation type="journal article" date="2020" name="Cell">
        <title>Large-Scale Comparative Analyses of Tick Genomes Elucidate Their Genetic Diversity and Vector Capacities.</title>
        <authorList>
            <consortium name="Tick Genome and Microbiome Consortium (TIGMIC)"/>
            <person name="Jia N."/>
            <person name="Wang J."/>
            <person name="Shi W."/>
            <person name="Du L."/>
            <person name="Sun Y."/>
            <person name="Zhan W."/>
            <person name="Jiang J.F."/>
            <person name="Wang Q."/>
            <person name="Zhang B."/>
            <person name="Ji P."/>
            <person name="Bell-Sakyi L."/>
            <person name="Cui X.M."/>
            <person name="Yuan T.T."/>
            <person name="Jiang B.G."/>
            <person name="Yang W.F."/>
            <person name="Lam T.T."/>
            <person name="Chang Q.C."/>
            <person name="Ding S.J."/>
            <person name="Wang X.J."/>
            <person name="Zhu J.G."/>
            <person name="Ruan X.D."/>
            <person name="Zhao L."/>
            <person name="Wei J.T."/>
            <person name="Ye R.Z."/>
            <person name="Que T.C."/>
            <person name="Du C.H."/>
            <person name="Zhou Y.H."/>
            <person name="Cheng J.X."/>
            <person name="Dai P.F."/>
            <person name="Guo W.B."/>
            <person name="Han X.H."/>
            <person name="Huang E.J."/>
            <person name="Li L.F."/>
            <person name="Wei W."/>
            <person name="Gao Y.C."/>
            <person name="Liu J.Z."/>
            <person name="Shao H.Z."/>
            <person name="Wang X."/>
            <person name="Wang C.C."/>
            <person name="Yang T.C."/>
            <person name="Huo Q.B."/>
            <person name="Li W."/>
            <person name="Chen H.Y."/>
            <person name="Chen S.E."/>
            <person name="Zhou L.G."/>
            <person name="Ni X.B."/>
            <person name="Tian J.H."/>
            <person name="Sheng Y."/>
            <person name="Liu T."/>
            <person name="Pan Y.S."/>
            <person name="Xia L.Y."/>
            <person name="Li J."/>
            <person name="Zhao F."/>
            <person name="Cao W.C."/>
        </authorList>
    </citation>
    <scope>NUCLEOTIDE SEQUENCE [LARGE SCALE GENOMIC DNA]</scope>
    <source>
        <strain evidence="2">HaeL-2018</strain>
    </source>
</reference>
<keyword evidence="3" id="KW-1185">Reference proteome</keyword>
<protein>
    <submittedName>
        <fullName evidence="2">Uncharacterized protein</fullName>
    </submittedName>
</protein>
<gene>
    <name evidence="2" type="ORF">HPB48_018033</name>
</gene>
<proteinExistence type="predicted"/>
<sequence>MDPEAHVMVQRHLGFVWRMLSLAGWSEPKWKALRALLRRLPAAPPPRLERGHRTHKGSEELSEIAASRRQAEALQGGGEGSEPLQLPGFLSESTEEYQGAPRQLLRRRQRTIDWADMASGGCLVLARFQRMDQRSLRPVPFGPRAGLGSAAPSFDGNKRSQANPTPACRYRLQGMICVCLLPLPAPRSCSIPPRSLLAAHAHCWVLSRRPR</sequence>
<feature type="region of interest" description="Disordered" evidence="1">
    <location>
        <begin position="43"/>
        <end position="87"/>
    </location>
</feature>
<dbReference type="Proteomes" id="UP000821853">
    <property type="component" value="Chromosome 1"/>
</dbReference>
<evidence type="ECO:0000256" key="1">
    <source>
        <dbReference type="SAM" id="MobiDB-lite"/>
    </source>
</evidence>
<dbReference type="AlphaFoldDB" id="A0A9J6FH86"/>
<dbReference type="VEuPathDB" id="VectorBase:HLOH_048472"/>
<accession>A0A9J6FH86</accession>
<evidence type="ECO:0000313" key="2">
    <source>
        <dbReference type="EMBL" id="KAH9362381.1"/>
    </source>
</evidence>
<comment type="caution">
    <text evidence="2">The sequence shown here is derived from an EMBL/GenBank/DDBJ whole genome shotgun (WGS) entry which is preliminary data.</text>
</comment>
<evidence type="ECO:0000313" key="3">
    <source>
        <dbReference type="Proteomes" id="UP000821853"/>
    </source>
</evidence>
<organism evidence="2 3">
    <name type="scientific">Haemaphysalis longicornis</name>
    <name type="common">Bush tick</name>
    <dbReference type="NCBI Taxonomy" id="44386"/>
    <lineage>
        <taxon>Eukaryota</taxon>
        <taxon>Metazoa</taxon>
        <taxon>Ecdysozoa</taxon>
        <taxon>Arthropoda</taxon>
        <taxon>Chelicerata</taxon>
        <taxon>Arachnida</taxon>
        <taxon>Acari</taxon>
        <taxon>Parasitiformes</taxon>
        <taxon>Ixodida</taxon>
        <taxon>Ixodoidea</taxon>
        <taxon>Ixodidae</taxon>
        <taxon>Haemaphysalinae</taxon>
        <taxon>Haemaphysalis</taxon>
    </lineage>
</organism>
<name>A0A9J6FH86_HAELO</name>